<feature type="region of interest" description="Disordered" evidence="1">
    <location>
        <begin position="1"/>
        <end position="20"/>
    </location>
</feature>
<sequence length="104" mass="10726">MLLVHCRETKKKKESPGRPDVTCCTPPTSGRVGRSSCAGRSVAAWTKCTEESAPTEQKGTSVATTATGGHARIKVGFADSGSGASADSIASMSHAHPHRGFGLE</sequence>
<dbReference type="Proteomes" id="UP000204584">
    <property type="component" value="Segment"/>
</dbReference>
<gene>
    <name evidence="2" type="ORF">psal_cds_390</name>
</gene>
<evidence type="ECO:0000313" key="3">
    <source>
        <dbReference type="Proteomes" id="UP000204584"/>
    </source>
</evidence>
<reference evidence="2 3" key="1">
    <citation type="journal article" date="2013" name="Science">
        <title>Pandoraviruses: amoeba viruses with genomes up to 2.5 Mb reaching that of parasitic eukaryotes.</title>
        <authorList>
            <person name="Philippe N."/>
            <person name="Legendre M."/>
            <person name="Doutre G."/>
            <person name="Coute Y."/>
            <person name="Poirot O."/>
            <person name="Lescot M."/>
            <person name="Arslan D."/>
            <person name="Seltzer V."/>
            <person name="Bertaux L."/>
            <person name="Bruley C."/>
            <person name="Garin J."/>
            <person name="Claverie J.M."/>
            <person name="Abergel C."/>
        </authorList>
    </citation>
    <scope>NUCLEOTIDE SEQUENCE [LARGE SCALE GENOMIC DNA]</scope>
</reference>
<accession>S4W1R5</accession>
<evidence type="ECO:0000313" key="2">
    <source>
        <dbReference type="EMBL" id="AGO84080.2"/>
    </source>
</evidence>
<feature type="region of interest" description="Disordered" evidence="1">
    <location>
        <begin position="77"/>
        <end position="104"/>
    </location>
</feature>
<dbReference type="RefSeq" id="YP_008437148.2">
    <property type="nucleotide sequence ID" value="NC_022098.1"/>
</dbReference>
<dbReference type="GeneID" id="16605867"/>
<organism evidence="2 3">
    <name type="scientific">Pandoravirus salinus</name>
    <dbReference type="NCBI Taxonomy" id="1349410"/>
    <lineage>
        <taxon>Viruses</taxon>
        <taxon>Pandoravirus</taxon>
    </lineage>
</organism>
<keyword evidence="3" id="KW-1185">Reference proteome</keyword>
<feature type="compositionally biased region" description="Basic residues" evidence="1">
    <location>
        <begin position="95"/>
        <end position="104"/>
    </location>
</feature>
<dbReference type="KEGG" id="vg:16605867"/>
<dbReference type="EMBL" id="KC977571">
    <property type="protein sequence ID" value="AGO84080.2"/>
    <property type="molecule type" value="Genomic_DNA"/>
</dbReference>
<evidence type="ECO:0000256" key="1">
    <source>
        <dbReference type="SAM" id="MobiDB-lite"/>
    </source>
</evidence>
<feature type="compositionally biased region" description="Low complexity" evidence="1">
    <location>
        <begin position="78"/>
        <end position="93"/>
    </location>
</feature>
<name>S4W1R5_9VIRU</name>
<protein>
    <submittedName>
        <fullName evidence="2">Uncharacterized protein</fullName>
    </submittedName>
</protein>
<proteinExistence type="predicted"/>